<dbReference type="RefSeq" id="WP_002910045.1">
    <property type="nucleotide sequence ID" value="NZ_CDMW01000001.1"/>
</dbReference>
<organism evidence="1 2">
    <name type="scientific">Streptococcus sanguinis</name>
    <dbReference type="NCBI Taxonomy" id="1305"/>
    <lineage>
        <taxon>Bacteria</taxon>
        <taxon>Bacillati</taxon>
        <taxon>Bacillota</taxon>
        <taxon>Bacilli</taxon>
        <taxon>Lactobacillales</taxon>
        <taxon>Streptococcaceae</taxon>
        <taxon>Streptococcus</taxon>
    </lineage>
</organism>
<dbReference type="AlphaFoldDB" id="A0A0B7GPP8"/>
<reference evidence="1 2" key="1">
    <citation type="submission" date="2015-01" db="EMBL/GenBank/DDBJ databases">
        <authorList>
            <person name="Pelicic Vladimir"/>
        </authorList>
    </citation>
    <scope>NUCLEOTIDE SEQUENCE [LARGE SCALE GENOMIC DNA]</scope>
    <source>
        <strain evidence="1 2">2908</strain>
    </source>
</reference>
<dbReference type="Proteomes" id="UP000183504">
    <property type="component" value="Unassembled WGS sequence"/>
</dbReference>
<evidence type="ECO:0008006" key="3">
    <source>
        <dbReference type="Google" id="ProtNLM"/>
    </source>
</evidence>
<evidence type="ECO:0000313" key="2">
    <source>
        <dbReference type="Proteomes" id="UP000183504"/>
    </source>
</evidence>
<evidence type="ECO:0000313" key="1">
    <source>
        <dbReference type="EMBL" id="CEL90079.1"/>
    </source>
</evidence>
<gene>
    <name evidence="1" type="ORF">SSV_0776</name>
</gene>
<proteinExistence type="predicted"/>
<name>A0A0B7GPP8_STRSA</name>
<sequence>MNPVDLFNQVKEMIEKKDFDGAKKFIEENKDKLGEYLDQAKKLVAGNEMASGAIDKVKGLFDN</sequence>
<protein>
    <recommendedName>
        <fullName evidence="3">Isoleucyl-tRNA synthetase</fullName>
    </recommendedName>
</protein>
<dbReference type="EMBL" id="CDMW01000001">
    <property type="protein sequence ID" value="CEL90079.1"/>
    <property type="molecule type" value="Genomic_DNA"/>
</dbReference>
<accession>A0A0B7GPP8</accession>